<feature type="transmembrane region" description="Helical" evidence="1">
    <location>
        <begin position="108"/>
        <end position="127"/>
    </location>
</feature>
<proteinExistence type="predicted"/>
<evidence type="ECO:0000256" key="1">
    <source>
        <dbReference type="SAM" id="Phobius"/>
    </source>
</evidence>
<name>A0A1W2BZS6_9FLAO</name>
<dbReference type="AlphaFoldDB" id="A0A1W2BZS6"/>
<evidence type="ECO:0000313" key="2">
    <source>
        <dbReference type="EMBL" id="SMC78326.1"/>
    </source>
</evidence>
<sequence length="137" mass="15712">MEENKIKDFDAFLRKAVKEVGLEEPRTNFNQAIFSKLELNKVSHIKNAKPLIPLVGWILIWISFIALVASVLFFGQGQKTDGMYISLLNKLVNLNFINKIPDFQVSEIYTYGVIGLLVFLYVQIFALKKYLNNKLAL</sequence>
<protein>
    <submittedName>
        <fullName evidence="2">Uncharacterized protein</fullName>
    </submittedName>
</protein>
<organism evidence="2 3">
    <name type="scientific">Cellulophaga tyrosinoxydans</name>
    <dbReference type="NCBI Taxonomy" id="504486"/>
    <lineage>
        <taxon>Bacteria</taxon>
        <taxon>Pseudomonadati</taxon>
        <taxon>Bacteroidota</taxon>
        <taxon>Flavobacteriia</taxon>
        <taxon>Flavobacteriales</taxon>
        <taxon>Flavobacteriaceae</taxon>
        <taxon>Cellulophaga</taxon>
    </lineage>
</organism>
<dbReference type="OrthoDB" id="1442507at2"/>
<reference evidence="2 3" key="1">
    <citation type="submission" date="2017-04" db="EMBL/GenBank/DDBJ databases">
        <authorList>
            <person name="Afonso C.L."/>
            <person name="Miller P.J."/>
            <person name="Scott M.A."/>
            <person name="Spackman E."/>
            <person name="Goraichik I."/>
            <person name="Dimitrov K.M."/>
            <person name="Suarez D.L."/>
            <person name="Swayne D.E."/>
        </authorList>
    </citation>
    <scope>NUCLEOTIDE SEQUENCE [LARGE SCALE GENOMIC DNA]</scope>
    <source>
        <strain evidence="2 3">DSM 21164</strain>
    </source>
</reference>
<dbReference type="RefSeq" id="WP_084062248.1">
    <property type="nucleotide sequence ID" value="NZ_FWXO01000005.1"/>
</dbReference>
<keyword evidence="1" id="KW-1133">Transmembrane helix</keyword>
<dbReference type="STRING" id="504486.SAMN05660703_2726"/>
<keyword evidence="1" id="KW-0812">Transmembrane</keyword>
<evidence type="ECO:0000313" key="3">
    <source>
        <dbReference type="Proteomes" id="UP000192360"/>
    </source>
</evidence>
<accession>A0A1W2BZS6</accession>
<feature type="transmembrane region" description="Helical" evidence="1">
    <location>
        <begin position="51"/>
        <end position="74"/>
    </location>
</feature>
<gene>
    <name evidence="2" type="ORF">SAMN05660703_2726</name>
</gene>
<dbReference type="EMBL" id="FWXO01000005">
    <property type="protein sequence ID" value="SMC78326.1"/>
    <property type="molecule type" value="Genomic_DNA"/>
</dbReference>
<dbReference type="Proteomes" id="UP000192360">
    <property type="component" value="Unassembled WGS sequence"/>
</dbReference>
<keyword evidence="3" id="KW-1185">Reference proteome</keyword>
<keyword evidence="1" id="KW-0472">Membrane</keyword>